<organism evidence="1 2">
    <name type="scientific">Amniculicola lignicola CBS 123094</name>
    <dbReference type="NCBI Taxonomy" id="1392246"/>
    <lineage>
        <taxon>Eukaryota</taxon>
        <taxon>Fungi</taxon>
        <taxon>Dikarya</taxon>
        <taxon>Ascomycota</taxon>
        <taxon>Pezizomycotina</taxon>
        <taxon>Dothideomycetes</taxon>
        <taxon>Pleosporomycetidae</taxon>
        <taxon>Pleosporales</taxon>
        <taxon>Amniculicolaceae</taxon>
        <taxon>Amniculicola</taxon>
    </lineage>
</organism>
<accession>A0A6A5WUZ6</accession>
<dbReference type="Gene3D" id="1.20.1280.50">
    <property type="match status" value="1"/>
</dbReference>
<dbReference type="AlphaFoldDB" id="A0A6A5WUZ6"/>
<dbReference type="EMBL" id="ML977575">
    <property type="protein sequence ID" value="KAF2002885.1"/>
    <property type="molecule type" value="Genomic_DNA"/>
</dbReference>
<evidence type="ECO:0008006" key="3">
    <source>
        <dbReference type="Google" id="ProtNLM"/>
    </source>
</evidence>
<dbReference type="OrthoDB" id="3971593at2759"/>
<dbReference type="InterPro" id="IPR036047">
    <property type="entry name" value="F-box-like_dom_sf"/>
</dbReference>
<evidence type="ECO:0000313" key="2">
    <source>
        <dbReference type="Proteomes" id="UP000799779"/>
    </source>
</evidence>
<sequence length="471" mass="54325">MAGCAFFDESPSQEARSHTTTFNTLPIELNKAIAHYLETDRDVCSYRLVCRATNDAIDGDRYSFWRTRFRETYAYDKSVPNGLLKKEYQRRQRCLRIGASIRFYNGHSKNERKVLRVLRDLIVQSFQSVHGFDGIGRPLCPNQVQLINFIQNSMNFLSIKRLRPGKDEQLTPALAAIQIMCTHFLFHLQGKHDIYAADVSQKAVYQSSQVTPIYLGFNKSTVNMEWVLHCLAFFRNHMVNPELGEMHTSIEDLCYKQRVSAWRKPLESGCYPLSKYWKGTYAYLDLHELEAIRESSEDQVFMDKNIDQGAIQTVELEFLTSNEKSPWPKVFEKHLNSLREIRGAKTRAQHRTKPVEGDPVSIRLNGEGDDNEEHFFAAGWLNPLPAQPADLEIPGWQRITFMKYFCDADGHMDPNHLWAYEGVVIPGGRLIVGRWWWASDDQEAFENSGPFILWAVDPEAPEEVDLTSDDE</sequence>
<dbReference type="Proteomes" id="UP000799779">
    <property type="component" value="Unassembled WGS sequence"/>
</dbReference>
<evidence type="ECO:0000313" key="1">
    <source>
        <dbReference type="EMBL" id="KAF2002885.1"/>
    </source>
</evidence>
<dbReference type="SUPFAM" id="SSF81383">
    <property type="entry name" value="F-box domain"/>
    <property type="match status" value="1"/>
</dbReference>
<name>A0A6A5WUZ6_9PLEO</name>
<gene>
    <name evidence="1" type="ORF">P154DRAFT_618273</name>
</gene>
<keyword evidence="2" id="KW-1185">Reference proteome</keyword>
<reference evidence="1" key="1">
    <citation type="journal article" date="2020" name="Stud. Mycol.">
        <title>101 Dothideomycetes genomes: a test case for predicting lifestyles and emergence of pathogens.</title>
        <authorList>
            <person name="Haridas S."/>
            <person name="Albert R."/>
            <person name="Binder M."/>
            <person name="Bloem J."/>
            <person name="Labutti K."/>
            <person name="Salamov A."/>
            <person name="Andreopoulos B."/>
            <person name="Baker S."/>
            <person name="Barry K."/>
            <person name="Bills G."/>
            <person name="Bluhm B."/>
            <person name="Cannon C."/>
            <person name="Castanera R."/>
            <person name="Culley D."/>
            <person name="Daum C."/>
            <person name="Ezra D."/>
            <person name="Gonzalez J."/>
            <person name="Henrissat B."/>
            <person name="Kuo A."/>
            <person name="Liang C."/>
            <person name="Lipzen A."/>
            <person name="Lutzoni F."/>
            <person name="Magnuson J."/>
            <person name="Mondo S."/>
            <person name="Nolan M."/>
            <person name="Ohm R."/>
            <person name="Pangilinan J."/>
            <person name="Park H.-J."/>
            <person name="Ramirez L."/>
            <person name="Alfaro M."/>
            <person name="Sun H."/>
            <person name="Tritt A."/>
            <person name="Yoshinaga Y."/>
            <person name="Zwiers L.-H."/>
            <person name="Turgeon B."/>
            <person name="Goodwin S."/>
            <person name="Spatafora J."/>
            <person name="Crous P."/>
            <person name="Grigoriev I."/>
        </authorList>
    </citation>
    <scope>NUCLEOTIDE SEQUENCE</scope>
    <source>
        <strain evidence="1">CBS 123094</strain>
    </source>
</reference>
<protein>
    <recommendedName>
        <fullName evidence="3">F-box domain-containing protein</fullName>
    </recommendedName>
</protein>
<proteinExistence type="predicted"/>